<dbReference type="InterPro" id="IPR001173">
    <property type="entry name" value="Glyco_trans_2-like"/>
</dbReference>
<dbReference type="EMBL" id="QOCY01000037">
    <property type="protein sequence ID" value="MCR5970963.1"/>
    <property type="molecule type" value="Genomic_DNA"/>
</dbReference>
<comment type="caution">
    <text evidence="2">The sequence shown here is derived from an EMBL/GenBank/DDBJ whole genome shotgun (WGS) entry which is preliminary data.</text>
</comment>
<reference evidence="2 3" key="1">
    <citation type="submission" date="2018-07" db="EMBL/GenBank/DDBJ databases">
        <title>Genome sequencing and assembly of Lactobacillus leichmannii.</title>
        <authorList>
            <person name="Rong J.-C."/>
            <person name="Li M.-Y."/>
            <person name="Zhang Q.-F."/>
            <person name="Chi N.-Y."/>
        </authorList>
    </citation>
    <scope>NUCLEOTIDE SEQUENCE [LARGE SCALE GENOMIC DNA]</scope>
    <source>
        <strain evidence="2 3">JCM 1148</strain>
    </source>
</reference>
<dbReference type="Pfam" id="PF00535">
    <property type="entry name" value="Glycos_transf_2"/>
    <property type="match status" value="1"/>
</dbReference>
<dbReference type="SUPFAM" id="SSF53448">
    <property type="entry name" value="Nucleotide-diphospho-sugar transferases"/>
    <property type="match status" value="1"/>
</dbReference>
<sequence length="262" mass="30944">MSEELSVCIVAYHNYNDIKRAIETMENYTPAKLTKKVYIVDNGNTSEWEKENKEFLKVIEQYPDVEYIDAYKNLGFGKGNNAVLPFLKSKYHCIMNPDIVFKEDAFTPIIKYMDDNLGVGMVIPNIIDTSGQRQKVYRLELTVFDMFIRMFAKGLFPKRAAKHTMQDADYSKPFQVPFGQGSFLVIRTELFRQINGFDDNFFMYVEDADLCKRVNNVSKLMYYPNATVIHKWEQGSHKNKTLFKYHVNSMKYYFHKWGYKWF</sequence>
<dbReference type="PANTHER" id="PTHR43179:SF10">
    <property type="entry name" value="GLYCOSYL TRANSFERASE"/>
    <property type="match status" value="1"/>
</dbReference>
<dbReference type="RefSeq" id="WP_035185044.1">
    <property type="nucleotide sequence ID" value="NZ_QOCY01000037.1"/>
</dbReference>
<feature type="domain" description="Glycosyltransferase 2-like" evidence="1">
    <location>
        <begin position="6"/>
        <end position="193"/>
    </location>
</feature>
<protein>
    <submittedName>
        <fullName evidence="2">Glycosyltransferase family 2 protein</fullName>
    </submittedName>
</protein>
<proteinExistence type="predicted"/>
<keyword evidence="3" id="KW-1185">Reference proteome</keyword>
<dbReference type="Gene3D" id="3.90.550.10">
    <property type="entry name" value="Spore Coat Polysaccharide Biosynthesis Protein SpsA, Chain A"/>
    <property type="match status" value="1"/>
</dbReference>
<evidence type="ECO:0000259" key="1">
    <source>
        <dbReference type="Pfam" id="PF00535"/>
    </source>
</evidence>
<name>A0ABT1XXJ5_LACLE</name>
<dbReference type="CDD" id="cd04186">
    <property type="entry name" value="GT_2_like_c"/>
    <property type="match status" value="1"/>
</dbReference>
<gene>
    <name evidence="2" type="ORF">DS743_03780</name>
</gene>
<accession>A0ABT1XXJ5</accession>
<organism evidence="2 3">
    <name type="scientific">Lactobacillus leichmannii</name>
    <dbReference type="NCBI Taxonomy" id="28039"/>
    <lineage>
        <taxon>Bacteria</taxon>
        <taxon>Bacillati</taxon>
        <taxon>Bacillota</taxon>
        <taxon>Bacilli</taxon>
        <taxon>Lactobacillales</taxon>
        <taxon>Lactobacillaceae</taxon>
        <taxon>Lactobacillus</taxon>
    </lineage>
</organism>
<evidence type="ECO:0000313" key="2">
    <source>
        <dbReference type="EMBL" id="MCR5970963.1"/>
    </source>
</evidence>
<evidence type="ECO:0000313" key="3">
    <source>
        <dbReference type="Proteomes" id="UP001524940"/>
    </source>
</evidence>
<dbReference type="Proteomes" id="UP001524940">
    <property type="component" value="Unassembled WGS sequence"/>
</dbReference>
<dbReference type="InterPro" id="IPR029044">
    <property type="entry name" value="Nucleotide-diphossugar_trans"/>
</dbReference>
<dbReference type="PANTHER" id="PTHR43179">
    <property type="entry name" value="RHAMNOSYLTRANSFERASE WBBL"/>
    <property type="match status" value="1"/>
</dbReference>